<evidence type="ECO:0000259" key="1">
    <source>
        <dbReference type="PROSITE" id="PS50995"/>
    </source>
</evidence>
<dbReference type="PANTHER" id="PTHR33164">
    <property type="entry name" value="TRANSCRIPTIONAL REGULATOR, MARR FAMILY"/>
    <property type="match status" value="1"/>
</dbReference>
<dbReference type="Gene3D" id="1.10.10.10">
    <property type="entry name" value="Winged helix-like DNA-binding domain superfamily/Winged helix DNA-binding domain"/>
    <property type="match status" value="1"/>
</dbReference>
<evidence type="ECO:0000313" key="2">
    <source>
        <dbReference type="EMBL" id="MFC6196817.1"/>
    </source>
</evidence>
<dbReference type="RefSeq" id="WP_377374719.1">
    <property type="nucleotide sequence ID" value="NZ_JBHSSW010000003.1"/>
</dbReference>
<feature type="domain" description="HTH marR-type" evidence="1">
    <location>
        <begin position="29"/>
        <end position="160"/>
    </location>
</feature>
<gene>
    <name evidence="2" type="ORF">ACFQDM_01930</name>
</gene>
<dbReference type="InterPro" id="IPR039422">
    <property type="entry name" value="MarR/SlyA-like"/>
</dbReference>
<dbReference type="InterPro" id="IPR000835">
    <property type="entry name" value="HTH_MarR-typ"/>
</dbReference>
<sequence length="165" mass="17945">MLSVLSDEGGWAYVSGMSTDRSSYLNVGKRCIAVRTAMTARAISRHYDNALREAGLTGTQFSLLVAIGSGDFPSMSALGERLSIDRSTLSRNFKPLLENGWVVKEPGQGGRAIPLRLSDAGAEKLNAALPKWEAAQDKLEEMLSEDELQDGKRFLRALRQAAEAD</sequence>
<proteinExistence type="predicted"/>
<accession>A0ABW1S617</accession>
<dbReference type="SMART" id="SM00347">
    <property type="entry name" value="HTH_MARR"/>
    <property type="match status" value="1"/>
</dbReference>
<dbReference type="InterPro" id="IPR036390">
    <property type="entry name" value="WH_DNA-bd_sf"/>
</dbReference>
<dbReference type="PANTHER" id="PTHR33164:SF105">
    <property type="entry name" value="TRANSCRIPTIONAL REPRESSOR PROTEIN-RELATED"/>
    <property type="match status" value="1"/>
</dbReference>
<evidence type="ECO:0000313" key="3">
    <source>
        <dbReference type="Proteomes" id="UP001596303"/>
    </source>
</evidence>
<reference evidence="3" key="1">
    <citation type="journal article" date="2019" name="Int. J. Syst. Evol. Microbiol.">
        <title>The Global Catalogue of Microorganisms (GCM) 10K type strain sequencing project: providing services to taxonomists for standard genome sequencing and annotation.</title>
        <authorList>
            <consortium name="The Broad Institute Genomics Platform"/>
            <consortium name="The Broad Institute Genome Sequencing Center for Infectious Disease"/>
            <person name="Wu L."/>
            <person name="Ma J."/>
        </authorList>
    </citation>
    <scope>NUCLEOTIDE SEQUENCE [LARGE SCALE GENOMIC DNA]</scope>
    <source>
        <strain evidence="3">CGMCC-1.15741</strain>
    </source>
</reference>
<dbReference type="SUPFAM" id="SSF46785">
    <property type="entry name" value="Winged helix' DNA-binding domain"/>
    <property type="match status" value="1"/>
</dbReference>
<name>A0ABW1S617_9PROT</name>
<protein>
    <submittedName>
        <fullName evidence="2">MarR family winged helix-turn-helix transcriptional regulator</fullName>
    </submittedName>
</protein>
<organism evidence="2 3">
    <name type="scientific">Ponticaulis profundi</name>
    <dbReference type="NCBI Taxonomy" id="2665222"/>
    <lineage>
        <taxon>Bacteria</taxon>
        <taxon>Pseudomonadati</taxon>
        <taxon>Pseudomonadota</taxon>
        <taxon>Alphaproteobacteria</taxon>
        <taxon>Hyphomonadales</taxon>
        <taxon>Hyphomonadaceae</taxon>
        <taxon>Ponticaulis</taxon>
    </lineage>
</organism>
<comment type="caution">
    <text evidence="2">The sequence shown here is derived from an EMBL/GenBank/DDBJ whole genome shotgun (WGS) entry which is preliminary data.</text>
</comment>
<keyword evidence="3" id="KW-1185">Reference proteome</keyword>
<dbReference type="InterPro" id="IPR036388">
    <property type="entry name" value="WH-like_DNA-bd_sf"/>
</dbReference>
<dbReference type="PROSITE" id="PS50995">
    <property type="entry name" value="HTH_MARR_2"/>
    <property type="match status" value="1"/>
</dbReference>
<dbReference type="Pfam" id="PF12802">
    <property type="entry name" value="MarR_2"/>
    <property type="match status" value="1"/>
</dbReference>
<dbReference type="Proteomes" id="UP001596303">
    <property type="component" value="Unassembled WGS sequence"/>
</dbReference>
<dbReference type="EMBL" id="JBHSSW010000003">
    <property type="protein sequence ID" value="MFC6196817.1"/>
    <property type="molecule type" value="Genomic_DNA"/>
</dbReference>